<accession>A0ABU1IV72</accession>
<name>A0ABU1IV72_9BACL</name>
<evidence type="ECO:0000313" key="2">
    <source>
        <dbReference type="EMBL" id="MDR6243145.1"/>
    </source>
</evidence>
<dbReference type="RefSeq" id="WP_309806915.1">
    <property type="nucleotide sequence ID" value="NZ_JAVDQH010000003.1"/>
</dbReference>
<sequence length="97" mass="11541">MQLPLERKLWILRKYVYGGLPPTDPRILAMTPEQVELEFAHMAFDKKANSPTAEEYNDDEFEQWNREIDEIDSKLSYDYKPRQAPQPDPNDWEDVEP</sequence>
<comment type="caution">
    <text evidence="2">The sequence shown here is derived from an EMBL/GenBank/DDBJ whole genome shotgun (WGS) entry which is preliminary data.</text>
</comment>
<reference evidence="2 3" key="1">
    <citation type="submission" date="2023-07" db="EMBL/GenBank/DDBJ databases">
        <title>Genomic Encyclopedia of Type Strains, Phase IV (KMG-IV): sequencing the most valuable type-strain genomes for metagenomic binning, comparative biology and taxonomic classification.</title>
        <authorList>
            <person name="Goeker M."/>
        </authorList>
    </citation>
    <scope>NUCLEOTIDE SEQUENCE [LARGE SCALE GENOMIC DNA]</scope>
    <source>
        <strain evidence="2 3">DSM 22170</strain>
    </source>
</reference>
<evidence type="ECO:0000256" key="1">
    <source>
        <dbReference type="SAM" id="MobiDB-lite"/>
    </source>
</evidence>
<gene>
    <name evidence="2" type="ORF">JOC58_001030</name>
</gene>
<dbReference type="EMBL" id="JAVDQH010000003">
    <property type="protein sequence ID" value="MDR6243145.1"/>
    <property type="molecule type" value="Genomic_DNA"/>
</dbReference>
<proteinExistence type="predicted"/>
<evidence type="ECO:0000313" key="3">
    <source>
        <dbReference type="Proteomes" id="UP001185028"/>
    </source>
</evidence>
<organism evidence="2 3">
    <name type="scientific">Paenibacillus hunanensis</name>
    <dbReference type="NCBI Taxonomy" id="539262"/>
    <lineage>
        <taxon>Bacteria</taxon>
        <taxon>Bacillati</taxon>
        <taxon>Bacillota</taxon>
        <taxon>Bacilli</taxon>
        <taxon>Bacillales</taxon>
        <taxon>Paenibacillaceae</taxon>
        <taxon>Paenibacillus</taxon>
    </lineage>
</organism>
<feature type="region of interest" description="Disordered" evidence="1">
    <location>
        <begin position="75"/>
        <end position="97"/>
    </location>
</feature>
<keyword evidence="3" id="KW-1185">Reference proteome</keyword>
<dbReference type="Proteomes" id="UP001185028">
    <property type="component" value="Unassembled WGS sequence"/>
</dbReference>
<protein>
    <submittedName>
        <fullName evidence="2">Uncharacterized protein</fullName>
    </submittedName>
</protein>